<name>A0A4R4WGQ0_9ACTN</name>
<proteinExistence type="predicted"/>
<gene>
    <name evidence="2" type="ORF">E1218_27875</name>
</gene>
<dbReference type="Proteomes" id="UP000295172">
    <property type="component" value="Unassembled WGS sequence"/>
</dbReference>
<dbReference type="Pfam" id="PF00364">
    <property type="entry name" value="Biotin_lipoyl"/>
    <property type="match status" value="1"/>
</dbReference>
<dbReference type="CDD" id="cd06849">
    <property type="entry name" value="lipoyl_domain"/>
    <property type="match status" value="1"/>
</dbReference>
<evidence type="ECO:0000259" key="1">
    <source>
        <dbReference type="PROSITE" id="PS50968"/>
    </source>
</evidence>
<dbReference type="InterPro" id="IPR000089">
    <property type="entry name" value="Biotin_lipoyl"/>
</dbReference>
<dbReference type="SUPFAM" id="SSF51230">
    <property type="entry name" value="Single hybrid motif"/>
    <property type="match status" value="1"/>
</dbReference>
<reference evidence="2 3" key="1">
    <citation type="submission" date="2019-02" db="EMBL/GenBank/DDBJ databases">
        <title>Draft genome sequences of novel Actinobacteria.</title>
        <authorList>
            <person name="Sahin N."/>
            <person name="Ay H."/>
            <person name="Saygin H."/>
        </authorList>
    </citation>
    <scope>NUCLEOTIDE SEQUENCE [LARGE SCALE GENOMIC DNA]</scope>
    <source>
        <strain evidence="2 3">16K104</strain>
    </source>
</reference>
<feature type="non-terminal residue" evidence="2">
    <location>
        <position position="44"/>
    </location>
</feature>
<dbReference type="Gene3D" id="2.40.50.100">
    <property type="match status" value="1"/>
</dbReference>
<dbReference type="AlphaFoldDB" id="A0A4R4WGQ0"/>
<organism evidence="2 3">
    <name type="scientific">Kribbella turkmenica</name>
    <dbReference type="NCBI Taxonomy" id="2530375"/>
    <lineage>
        <taxon>Bacteria</taxon>
        <taxon>Bacillati</taxon>
        <taxon>Actinomycetota</taxon>
        <taxon>Actinomycetes</taxon>
        <taxon>Propionibacteriales</taxon>
        <taxon>Kribbellaceae</taxon>
        <taxon>Kribbella</taxon>
    </lineage>
</organism>
<evidence type="ECO:0000313" key="2">
    <source>
        <dbReference type="EMBL" id="TDD17521.1"/>
    </source>
</evidence>
<sequence>MPTSVSLPALGESVTEGTVTRWLKQVGDTVAVDEPLLEVSTDKV</sequence>
<feature type="domain" description="Lipoyl-binding" evidence="1">
    <location>
        <begin position="2"/>
        <end position="44"/>
    </location>
</feature>
<comment type="caution">
    <text evidence="2">The sequence shown here is derived from an EMBL/GenBank/DDBJ whole genome shotgun (WGS) entry which is preliminary data.</text>
</comment>
<keyword evidence="3" id="KW-1185">Reference proteome</keyword>
<dbReference type="InterPro" id="IPR011053">
    <property type="entry name" value="Single_hybrid_motif"/>
</dbReference>
<protein>
    <submittedName>
        <fullName evidence="2">2-oxo acid dehydrogenase subunit E2</fullName>
    </submittedName>
</protein>
<dbReference type="PROSITE" id="PS50968">
    <property type="entry name" value="BIOTINYL_LIPOYL"/>
    <property type="match status" value="1"/>
</dbReference>
<accession>A0A4R4WGQ0</accession>
<dbReference type="EMBL" id="SMKR01000152">
    <property type="protein sequence ID" value="TDD17521.1"/>
    <property type="molecule type" value="Genomic_DNA"/>
</dbReference>
<dbReference type="RefSeq" id="WP_325052864.1">
    <property type="nucleotide sequence ID" value="NZ_SMKR01000152.1"/>
</dbReference>
<evidence type="ECO:0000313" key="3">
    <source>
        <dbReference type="Proteomes" id="UP000295172"/>
    </source>
</evidence>